<dbReference type="EMBL" id="CP000323">
    <property type="protein sequence ID" value="ABE74994.1"/>
    <property type="molecule type" value="Genomic_DNA"/>
</dbReference>
<dbReference type="InterPro" id="IPR036641">
    <property type="entry name" value="HPT_dom_sf"/>
</dbReference>
<evidence type="ECO:0000256" key="1">
    <source>
        <dbReference type="ARBA" id="ARBA00023012"/>
    </source>
</evidence>
<proteinExistence type="predicted"/>
<accession>Q1QBF9</accession>
<evidence type="ECO:0000313" key="4">
    <source>
        <dbReference type="EMBL" id="ABE74994.1"/>
    </source>
</evidence>
<keyword evidence="2" id="KW-0597">Phosphoprotein</keyword>
<dbReference type="STRING" id="335284.Pcryo_1213"/>
<feature type="modified residue" description="Phosphohistidine" evidence="2">
    <location>
        <position position="71"/>
    </location>
</feature>
<dbReference type="GO" id="GO:0000160">
    <property type="term" value="P:phosphorelay signal transduction system"/>
    <property type="evidence" value="ECO:0007669"/>
    <property type="project" value="UniProtKB-KW"/>
</dbReference>
<evidence type="ECO:0000256" key="2">
    <source>
        <dbReference type="PROSITE-ProRule" id="PRU00110"/>
    </source>
</evidence>
<dbReference type="GO" id="GO:0004672">
    <property type="term" value="F:protein kinase activity"/>
    <property type="evidence" value="ECO:0007669"/>
    <property type="project" value="UniProtKB-ARBA"/>
</dbReference>
<feature type="domain" description="HPt" evidence="3">
    <location>
        <begin position="32"/>
        <end position="128"/>
    </location>
</feature>
<dbReference type="Gene3D" id="1.20.120.160">
    <property type="entry name" value="HPT domain"/>
    <property type="match status" value="1"/>
</dbReference>
<sequence length="128" mass="14611">MTMATITNKDMTAITDDEIINTEQFEDMRDLLEEDFVDLIQVYFTDCRHRITKLRQAQQEEDNANGFELAHALKGASVNLGATQMTRLGSQLQELCRERLISEQAPLIEDIAVALQRAEQDINQRLGQ</sequence>
<dbReference type="KEGG" id="pcr:Pcryo_1213"/>
<reference evidence="4" key="1">
    <citation type="submission" date="2006-03" db="EMBL/GenBank/DDBJ databases">
        <title>Complete sequence of chromosome of Psychrobacter cryohalolentis K5.</title>
        <authorList>
            <consortium name="US DOE Joint Genome Institute"/>
            <person name="Copeland A."/>
            <person name="Lucas S."/>
            <person name="Lapidus A."/>
            <person name="Barry K."/>
            <person name="Detter J.C."/>
            <person name="Glavina del Rio T."/>
            <person name="Hammon N."/>
            <person name="Israni S."/>
            <person name="Dalin E."/>
            <person name="Tice H."/>
            <person name="Pitluck S."/>
            <person name="Brettin T."/>
            <person name="Bruce D."/>
            <person name="Han C."/>
            <person name="Tapia R."/>
            <person name="Sims D.R."/>
            <person name="Gilna P."/>
            <person name="Schmutz J."/>
            <person name="Larimer F."/>
            <person name="Land M."/>
            <person name="Hauser L."/>
            <person name="Kyrpides N."/>
            <person name="Kim E."/>
            <person name="Richardson P."/>
        </authorList>
    </citation>
    <scope>NUCLEOTIDE SEQUENCE</scope>
    <source>
        <strain evidence="4">K5</strain>
    </source>
</reference>
<dbReference type="PROSITE" id="PS50894">
    <property type="entry name" value="HPT"/>
    <property type="match status" value="1"/>
</dbReference>
<evidence type="ECO:0000259" key="3">
    <source>
        <dbReference type="PROSITE" id="PS50894"/>
    </source>
</evidence>
<dbReference type="Proteomes" id="UP000002425">
    <property type="component" value="Chromosome"/>
</dbReference>
<name>Q1QBF9_PSYCK</name>
<evidence type="ECO:0000313" key="5">
    <source>
        <dbReference type="Proteomes" id="UP000002425"/>
    </source>
</evidence>
<dbReference type="HOGENOM" id="CLU_157042_1_0_6"/>
<dbReference type="AlphaFoldDB" id="Q1QBF9"/>
<dbReference type="Pfam" id="PF01627">
    <property type="entry name" value="Hpt"/>
    <property type="match status" value="1"/>
</dbReference>
<organism evidence="4 5">
    <name type="scientific">Psychrobacter cryohalolentis (strain ATCC BAA-1226 / DSM 17306 / VKM B-2378 / K5)</name>
    <dbReference type="NCBI Taxonomy" id="335284"/>
    <lineage>
        <taxon>Bacteria</taxon>
        <taxon>Pseudomonadati</taxon>
        <taxon>Pseudomonadota</taxon>
        <taxon>Gammaproteobacteria</taxon>
        <taxon>Moraxellales</taxon>
        <taxon>Moraxellaceae</taxon>
        <taxon>Psychrobacter</taxon>
    </lineage>
</organism>
<keyword evidence="5" id="KW-1185">Reference proteome</keyword>
<protein>
    <submittedName>
        <fullName evidence="4">Hpt domain protein</fullName>
    </submittedName>
</protein>
<keyword evidence="1" id="KW-0902">Two-component regulatory system</keyword>
<dbReference type="InterPro" id="IPR008207">
    <property type="entry name" value="Sig_transdc_His_kin_Hpt_dom"/>
</dbReference>
<gene>
    <name evidence="4" type="ordered locus">Pcryo_1213</name>
</gene>
<dbReference type="SMART" id="SM00073">
    <property type="entry name" value="HPT"/>
    <property type="match status" value="1"/>
</dbReference>
<dbReference type="eggNOG" id="COG2198">
    <property type="taxonomic scope" value="Bacteria"/>
</dbReference>
<dbReference type="SUPFAM" id="SSF47226">
    <property type="entry name" value="Histidine-containing phosphotransfer domain, HPT domain"/>
    <property type="match status" value="1"/>
</dbReference>